<feature type="domain" description="Heme-copper oxidase subunit III family profile" evidence="9">
    <location>
        <begin position="1"/>
        <end position="181"/>
    </location>
</feature>
<evidence type="ECO:0000256" key="3">
    <source>
        <dbReference type="ARBA" id="ARBA00022475"/>
    </source>
</evidence>
<keyword evidence="5 8" id="KW-1133">Transmembrane helix</keyword>
<dbReference type="SUPFAM" id="SSF81452">
    <property type="entry name" value="Cytochrome c oxidase subunit III-like"/>
    <property type="match status" value="1"/>
</dbReference>
<reference evidence="11" key="1">
    <citation type="journal article" date="2019" name="Int. J. Syst. Evol. Microbiol.">
        <title>The Global Catalogue of Microorganisms (GCM) 10K type strain sequencing project: providing services to taxonomists for standard genome sequencing and annotation.</title>
        <authorList>
            <consortium name="The Broad Institute Genomics Platform"/>
            <consortium name="The Broad Institute Genome Sequencing Center for Infectious Disease"/>
            <person name="Wu L."/>
            <person name="Ma J."/>
        </authorList>
    </citation>
    <scope>NUCLEOTIDE SEQUENCE [LARGE SCALE GENOMIC DNA]</scope>
    <source>
        <strain evidence="11">JCM 17925</strain>
    </source>
</reference>
<dbReference type="PANTHER" id="PTHR11403:SF2">
    <property type="entry name" value="CYTOCHROME BO(3) UBIQUINOL OXIDASE SUBUNIT 3"/>
    <property type="match status" value="1"/>
</dbReference>
<evidence type="ECO:0000256" key="7">
    <source>
        <dbReference type="RuleBase" id="RU003376"/>
    </source>
</evidence>
<dbReference type="Gene3D" id="1.20.120.80">
    <property type="entry name" value="Cytochrome c oxidase, subunit III, four-helix bundle"/>
    <property type="match status" value="1"/>
</dbReference>
<evidence type="ECO:0000256" key="4">
    <source>
        <dbReference type="ARBA" id="ARBA00022692"/>
    </source>
</evidence>
<keyword evidence="3" id="KW-1003">Cell membrane</keyword>
<dbReference type="PANTHER" id="PTHR11403">
    <property type="entry name" value="CYTOCHROME C OXIDASE SUBUNIT III"/>
    <property type="match status" value="1"/>
</dbReference>
<evidence type="ECO:0000256" key="6">
    <source>
        <dbReference type="ARBA" id="ARBA00023136"/>
    </source>
</evidence>
<comment type="caution">
    <text evidence="10">The sequence shown here is derived from an EMBL/GenBank/DDBJ whole genome shotgun (WGS) entry which is preliminary data.</text>
</comment>
<dbReference type="InterPro" id="IPR013833">
    <property type="entry name" value="Cyt_c_oxidase_su3_a-hlx"/>
</dbReference>
<accession>A0ABP8KPV8</accession>
<comment type="similarity">
    <text evidence="2 7">Belongs to the cytochrome c oxidase subunit 3 family.</text>
</comment>
<evidence type="ECO:0000256" key="2">
    <source>
        <dbReference type="ARBA" id="ARBA00010581"/>
    </source>
</evidence>
<evidence type="ECO:0000313" key="11">
    <source>
        <dbReference type="Proteomes" id="UP001500936"/>
    </source>
</evidence>
<sequence>MVWLGIAGSVLIFTVLLAVYIVRRTGPGWSDVPLPNVFLISTFAILLSSLTLHNANQAFRQERFANYRTNMSTTLALGTLFILLQAWGWRQLFVSGVVLEGNPSGSFIYLLSGLHLLHILIGLVFLVIALAEALRRRPYIDSFVYSVNPPNQLRLRLITLYWHFVDVLWIGLFLFLLVHHGINIPLNLE</sequence>
<dbReference type="EMBL" id="BAABHB010000008">
    <property type="protein sequence ID" value="GAA4411639.1"/>
    <property type="molecule type" value="Genomic_DNA"/>
</dbReference>
<keyword evidence="6 8" id="KW-0472">Membrane</keyword>
<gene>
    <name evidence="10" type="ORF">GCM10023187_37790</name>
</gene>
<feature type="transmembrane region" description="Helical" evidence="8">
    <location>
        <begin position="67"/>
        <end position="87"/>
    </location>
</feature>
<feature type="transmembrane region" description="Helical" evidence="8">
    <location>
        <begin position="160"/>
        <end position="182"/>
    </location>
</feature>
<keyword evidence="4 7" id="KW-0812">Transmembrane</keyword>
<dbReference type="InterPro" id="IPR000298">
    <property type="entry name" value="Cyt_c_oxidase-like_su3"/>
</dbReference>
<proteinExistence type="inferred from homology"/>
<name>A0ABP8KPV8_9BACT</name>
<evidence type="ECO:0000256" key="1">
    <source>
        <dbReference type="ARBA" id="ARBA00004651"/>
    </source>
</evidence>
<feature type="transmembrane region" description="Helical" evidence="8">
    <location>
        <begin position="34"/>
        <end position="55"/>
    </location>
</feature>
<dbReference type="Proteomes" id="UP001500936">
    <property type="component" value="Unassembled WGS sequence"/>
</dbReference>
<organism evidence="10 11">
    <name type="scientific">Nibrella viscosa</name>
    <dbReference type="NCBI Taxonomy" id="1084524"/>
    <lineage>
        <taxon>Bacteria</taxon>
        <taxon>Pseudomonadati</taxon>
        <taxon>Bacteroidota</taxon>
        <taxon>Cytophagia</taxon>
        <taxon>Cytophagales</taxon>
        <taxon>Spirosomataceae</taxon>
        <taxon>Nibrella</taxon>
    </lineage>
</organism>
<dbReference type="Pfam" id="PF00510">
    <property type="entry name" value="COX3"/>
    <property type="match status" value="1"/>
</dbReference>
<evidence type="ECO:0000259" key="9">
    <source>
        <dbReference type="PROSITE" id="PS50253"/>
    </source>
</evidence>
<comment type="subcellular location">
    <subcellularLocation>
        <location evidence="1 7">Cell membrane</location>
        <topology evidence="1 7">Multi-pass membrane protein</topology>
    </subcellularLocation>
</comment>
<keyword evidence="11" id="KW-1185">Reference proteome</keyword>
<dbReference type="InterPro" id="IPR035973">
    <property type="entry name" value="Cyt_c_oxidase_su3-like_sf"/>
</dbReference>
<protein>
    <recommendedName>
        <fullName evidence="9">Heme-copper oxidase subunit III family profile domain-containing protein</fullName>
    </recommendedName>
</protein>
<feature type="transmembrane region" description="Helical" evidence="8">
    <location>
        <begin position="107"/>
        <end position="131"/>
    </location>
</feature>
<dbReference type="PROSITE" id="PS50253">
    <property type="entry name" value="COX3"/>
    <property type="match status" value="1"/>
</dbReference>
<evidence type="ECO:0000256" key="5">
    <source>
        <dbReference type="ARBA" id="ARBA00022989"/>
    </source>
</evidence>
<dbReference type="InterPro" id="IPR024791">
    <property type="entry name" value="Cyt_c/ubiquinol_Oxase_su3"/>
</dbReference>
<evidence type="ECO:0000313" key="10">
    <source>
        <dbReference type="EMBL" id="GAA4411639.1"/>
    </source>
</evidence>
<evidence type="ECO:0000256" key="8">
    <source>
        <dbReference type="SAM" id="Phobius"/>
    </source>
</evidence>